<protein>
    <submittedName>
        <fullName evidence="2">Uncharacterized protein</fullName>
    </submittedName>
</protein>
<keyword evidence="1" id="KW-0812">Transmembrane</keyword>
<feature type="transmembrane region" description="Helical" evidence="1">
    <location>
        <begin position="34"/>
        <end position="53"/>
    </location>
</feature>
<sequence length="63" mass="7287">MAKLLVIIAFEVNPSLVAVDFIACTCDLMTSPSIFLFSKIYLLIYFMSFFKFTNFLHDLLKKL</sequence>
<organism evidence="2">
    <name type="scientific">Mesocestoides corti</name>
    <name type="common">Flatworm</name>
    <dbReference type="NCBI Taxonomy" id="53468"/>
    <lineage>
        <taxon>Eukaryota</taxon>
        <taxon>Metazoa</taxon>
        <taxon>Spiralia</taxon>
        <taxon>Lophotrochozoa</taxon>
        <taxon>Platyhelminthes</taxon>
        <taxon>Cestoda</taxon>
        <taxon>Eucestoda</taxon>
        <taxon>Cyclophyllidea</taxon>
        <taxon>Mesocestoididae</taxon>
        <taxon>Mesocestoides</taxon>
    </lineage>
</organism>
<dbReference type="AlphaFoldDB" id="A0A5K3F4N0"/>
<evidence type="ECO:0000256" key="1">
    <source>
        <dbReference type="SAM" id="Phobius"/>
    </source>
</evidence>
<reference evidence="2" key="1">
    <citation type="submission" date="2019-11" db="UniProtKB">
        <authorList>
            <consortium name="WormBaseParasite"/>
        </authorList>
    </citation>
    <scope>IDENTIFICATION</scope>
</reference>
<proteinExistence type="predicted"/>
<keyword evidence="1" id="KW-1133">Transmembrane helix</keyword>
<dbReference type="WBParaSite" id="MCU_004814-RA">
    <property type="protein sequence ID" value="MCU_004814-RA"/>
    <property type="gene ID" value="MCU_004814"/>
</dbReference>
<evidence type="ECO:0000313" key="2">
    <source>
        <dbReference type="WBParaSite" id="MCU_004814-RA"/>
    </source>
</evidence>
<accession>A0A5K3F4N0</accession>
<name>A0A5K3F4N0_MESCO</name>
<keyword evidence="1" id="KW-0472">Membrane</keyword>